<comment type="similarity">
    <text evidence="3">Belongs to the trans-sulfuration enzymes family.</text>
</comment>
<dbReference type="SUPFAM" id="SSF53383">
    <property type="entry name" value="PLP-dependent transferases"/>
    <property type="match status" value="1"/>
</dbReference>
<keyword evidence="2 3" id="KW-0663">Pyridoxal phosphate</keyword>
<dbReference type="GO" id="GO:0016846">
    <property type="term" value="F:carbon-sulfur lyase activity"/>
    <property type="evidence" value="ECO:0007669"/>
    <property type="project" value="TreeGrafter"/>
</dbReference>
<evidence type="ECO:0000256" key="2">
    <source>
        <dbReference type="ARBA" id="ARBA00022898"/>
    </source>
</evidence>
<dbReference type="PANTHER" id="PTHR11808">
    <property type="entry name" value="TRANS-SULFURATION ENZYME FAMILY MEMBER"/>
    <property type="match status" value="1"/>
</dbReference>
<dbReference type="RefSeq" id="WP_283010104.1">
    <property type="nucleotide sequence ID" value="NZ_CP125292.1"/>
</dbReference>
<evidence type="ECO:0000256" key="3">
    <source>
        <dbReference type="RuleBase" id="RU362118"/>
    </source>
</evidence>
<name>A0AAQ3EU49_BACIU</name>
<evidence type="ECO:0000313" key="4">
    <source>
        <dbReference type="EMBL" id="WHM22854.1"/>
    </source>
</evidence>
<sequence>MNSGLSLISNVKLNKMAVSLGGYSSTITHPASMTHNLLPREEREKGGITDGMLRLSVGIEEVEDIQADLENALNQANLVTN</sequence>
<dbReference type="InterPro" id="IPR015424">
    <property type="entry name" value="PyrdxlP-dep_Trfase"/>
</dbReference>
<dbReference type="GO" id="GO:0016740">
    <property type="term" value="F:transferase activity"/>
    <property type="evidence" value="ECO:0007669"/>
    <property type="project" value="UniProtKB-KW"/>
</dbReference>
<dbReference type="Pfam" id="PF01053">
    <property type="entry name" value="Cys_Met_Meta_PP"/>
    <property type="match status" value="1"/>
</dbReference>
<dbReference type="AlphaFoldDB" id="A0AAQ3EU49"/>
<comment type="cofactor">
    <cofactor evidence="1 3">
        <name>pyridoxal 5'-phosphate</name>
        <dbReference type="ChEBI" id="CHEBI:597326"/>
    </cofactor>
</comment>
<dbReference type="PANTHER" id="PTHR11808:SF80">
    <property type="entry name" value="CYSTATHIONINE GAMMA-LYASE"/>
    <property type="match status" value="1"/>
</dbReference>
<protein>
    <submittedName>
        <fullName evidence="4">PLP-dependent transferase</fullName>
    </submittedName>
</protein>
<dbReference type="GO" id="GO:0005737">
    <property type="term" value="C:cytoplasm"/>
    <property type="evidence" value="ECO:0007669"/>
    <property type="project" value="TreeGrafter"/>
</dbReference>
<dbReference type="Gene3D" id="3.90.1150.10">
    <property type="entry name" value="Aspartate Aminotransferase, domain 1"/>
    <property type="match status" value="1"/>
</dbReference>
<dbReference type="EMBL" id="CP125292">
    <property type="protein sequence ID" value="WHM22854.1"/>
    <property type="molecule type" value="Genomic_DNA"/>
</dbReference>
<keyword evidence="4" id="KW-0808">Transferase</keyword>
<dbReference type="InterPro" id="IPR000277">
    <property type="entry name" value="Cys/Met-Metab_PyrdxlP-dep_enz"/>
</dbReference>
<reference evidence="4" key="1">
    <citation type="submission" date="2023-05" db="EMBL/GenBank/DDBJ databases">
        <title>Complete genome sequence of Bacillus subtilis SRCM117797 isolated from Soybean paste.</title>
        <authorList>
            <person name="Abraha H.B."/>
            <person name="Kim K.-P."/>
            <person name="Ryu M.-S."/>
            <person name="Jeong D.-Y."/>
        </authorList>
    </citation>
    <scope>NUCLEOTIDE SEQUENCE</scope>
    <source>
        <strain evidence="4">SRCM117797</strain>
    </source>
</reference>
<organism evidence="4 5">
    <name type="scientific">Bacillus subtilis</name>
    <dbReference type="NCBI Taxonomy" id="1423"/>
    <lineage>
        <taxon>Bacteria</taxon>
        <taxon>Bacillati</taxon>
        <taxon>Bacillota</taxon>
        <taxon>Bacilli</taxon>
        <taxon>Bacillales</taxon>
        <taxon>Bacillaceae</taxon>
        <taxon>Bacillus</taxon>
    </lineage>
</organism>
<accession>A0AAQ3EU49</accession>
<evidence type="ECO:0000313" key="5">
    <source>
        <dbReference type="Proteomes" id="UP001229422"/>
    </source>
</evidence>
<evidence type="ECO:0000256" key="1">
    <source>
        <dbReference type="ARBA" id="ARBA00001933"/>
    </source>
</evidence>
<gene>
    <name evidence="4" type="ORF">QL281_07410</name>
</gene>
<dbReference type="GO" id="GO:0019346">
    <property type="term" value="P:transsulfuration"/>
    <property type="evidence" value="ECO:0007669"/>
    <property type="project" value="InterPro"/>
</dbReference>
<dbReference type="InterPro" id="IPR015422">
    <property type="entry name" value="PyrdxlP-dep_Trfase_small"/>
</dbReference>
<dbReference type="GO" id="GO:0030170">
    <property type="term" value="F:pyridoxal phosphate binding"/>
    <property type="evidence" value="ECO:0007669"/>
    <property type="project" value="InterPro"/>
</dbReference>
<dbReference type="Proteomes" id="UP001229422">
    <property type="component" value="Chromosome"/>
</dbReference>
<proteinExistence type="inferred from homology"/>